<proteinExistence type="predicted"/>
<name>A0ACB8F1W6_9SAUR</name>
<evidence type="ECO:0000313" key="2">
    <source>
        <dbReference type="Proteomes" id="UP000827872"/>
    </source>
</evidence>
<evidence type="ECO:0000313" key="1">
    <source>
        <dbReference type="EMBL" id="KAH7999039.1"/>
    </source>
</evidence>
<sequence>MHVFPPASRKVSSRAILSRLAQPFAETAGGLPRSPPSRTTRESEILKAHRAQKSLDFDDPYEDGDSKPEPEPGGSPGKGAAAGSGFEGEVWLSGNTALSKWTPPISTGAKLSLPLLREGTGAAAGSGRLLAAGMEHPQEQEG</sequence>
<dbReference type="EMBL" id="CM037618">
    <property type="protein sequence ID" value="KAH7999039.1"/>
    <property type="molecule type" value="Genomic_DNA"/>
</dbReference>
<comment type="caution">
    <text evidence="1">The sequence shown here is derived from an EMBL/GenBank/DDBJ whole genome shotgun (WGS) entry which is preliminary data.</text>
</comment>
<organism evidence="1 2">
    <name type="scientific">Sphaerodactylus townsendi</name>
    <dbReference type="NCBI Taxonomy" id="933632"/>
    <lineage>
        <taxon>Eukaryota</taxon>
        <taxon>Metazoa</taxon>
        <taxon>Chordata</taxon>
        <taxon>Craniata</taxon>
        <taxon>Vertebrata</taxon>
        <taxon>Euteleostomi</taxon>
        <taxon>Lepidosauria</taxon>
        <taxon>Squamata</taxon>
        <taxon>Bifurcata</taxon>
        <taxon>Gekkota</taxon>
        <taxon>Sphaerodactylidae</taxon>
        <taxon>Sphaerodactylus</taxon>
    </lineage>
</organism>
<protein>
    <submittedName>
        <fullName evidence="1">Uncharacterized protein</fullName>
    </submittedName>
</protein>
<keyword evidence="2" id="KW-1185">Reference proteome</keyword>
<accession>A0ACB8F1W6</accession>
<dbReference type="Proteomes" id="UP000827872">
    <property type="component" value="Linkage Group LG05"/>
</dbReference>
<gene>
    <name evidence="1" type="ORF">K3G42_004230</name>
</gene>
<reference evidence="1" key="1">
    <citation type="submission" date="2021-08" db="EMBL/GenBank/DDBJ databases">
        <title>The first chromosome-level gecko genome reveals the dynamic sex chromosomes of Neotropical dwarf geckos (Sphaerodactylidae: Sphaerodactylus).</title>
        <authorList>
            <person name="Pinto B.J."/>
            <person name="Keating S.E."/>
            <person name="Gamble T."/>
        </authorList>
    </citation>
    <scope>NUCLEOTIDE SEQUENCE</scope>
    <source>
        <strain evidence="1">TG3544</strain>
    </source>
</reference>